<protein>
    <recommendedName>
        <fullName evidence="1">Stage 0 sporulation protein A homolog</fullName>
    </recommendedName>
</protein>
<name>A0A9J6QYX5_9FIRM</name>
<evidence type="ECO:0000259" key="5">
    <source>
        <dbReference type="PROSITE" id="PS50930"/>
    </source>
</evidence>
<dbReference type="Pfam" id="PF04397">
    <property type="entry name" value="LytTR"/>
    <property type="match status" value="1"/>
</dbReference>
<feature type="modified residue" description="4-aspartylphosphate" evidence="3">
    <location>
        <position position="69"/>
    </location>
</feature>
<feature type="domain" description="Response regulatory" evidence="4">
    <location>
        <begin position="18"/>
        <end position="135"/>
    </location>
</feature>
<dbReference type="PROSITE" id="PS50110">
    <property type="entry name" value="RESPONSE_REGULATORY"/>
    <property type="match status" value="1"/>
</dbReference>
<dbReference type="InterPro" id="IPR046947">
    <property type="entry name" value="LytR-like"/>
</dbReference>
<dbReference type="EMBL" id="JAOSHN010000013">
    <property type="protein sequence ID" value="MCU7380718.1"/>
    <property type="molecule type" value="Genomic_DNA"/>
</dbReference>
<evidence type="ECO:0000313" key="6">
    <source>
        <dbReference type="EMBL" id="MCU7380718.1"/>
    </source>
</evidence>
<evidence type="ECO:0000313" key="7">
    <source>
        <dbReference type="Proteomes" id="UP001065549"/>
    </source>
</evidence>
<evidence type="ECO:0000259" key="4">
    <source>
        <dbReference type="PROSITE" id="PS50110"/>
    </source>
</evidence>
<reference evidence="6" key="1">
    <citation type="submission" date="2022-09" db="EMBL/GenBank/DDBJ databases">
        <title>Culturomic study of gut microbiota in children with autism spectrum disorder.</title>
        <authorList>
            <person name="Efimov B.A."/>
            <person name="Chaplin A.V."/>
            <person name="Sokolova S.R."/>
            <person name="Pikina A.P."/>
            <person name="Korzhanova M."/>
            <person name="Belova V."/>
            <person name="Korostin D."/>
        </authorList>
    </citation>
    <scope>NUCLEOTIDE SEQUENCE</scope>
    <source>
        <strain evidence="6">ASD5510</strain>
    </source>
</reference>
<dbReference type="CDD" id="cd00156">
    <property type="entry name" value="REC"/>
    <property type="match status" value="1"/>
</dbReference>
<comment type="function">
    <text evidence="2">May play the central regulatory role in sporulation. It may be an element of the effector pathway responsible for the activation of sporulation genes in response to nutritional stress. Spo0A may act in concert with spo0H (a sigma factor) to control the expression of some genes that are critical to the sporulation process.</text>
</comment>
<organism evidence="6 7">
    <name type="scientific">Hominibacterium faecale</name>
    <dbReference type="NCBI Taxonomy" id="2839743"/>
    <lineage>
        <taxon>Bacteria</taxon>
        <taxon>Bacillati</taxon>
        <taxon>Bacillota</taxon>
        <taxon>Clostridia</taxon>
        <taxon>Peptostreptococcales</taxon>
        <taxon>Anaerovoracaceae</taxon>
        <taxon>Hominibacterium</taxon>
    </lineage>
</organism>
<dbReference type="Pfam" id="PF00072">
    <property type="entry name" value="Response_reg"/>
    <property type="match status" value="1"/>
</dbReference>
<feature type="domain" description="HTH LytTR-type" evidence="5">
    <location>
        <begin position="158"/>
        <end position="229"/>
    </location>
</feature>
<keyword evidence="3" id="KW-0597">Phosphoprotein</keyword>
<dbReference type="PANTHER" id="PTHR37299">
    <property type="entry name" value="TRANSCRIPTIONAL REGULATOR-RELATED"/>
    <property type="match status" value="1"/>
</dbReference>
<accession>A0A9J6QYX5</accession>
<dbReference type="InterPro" id="IPR011006">
    <property type="entry name" value="CheY-like_superfamily"/>
</dbReference>
<dbReference type="Proteomes" id="UP001065549">
    <property type="component" value="Unassembled WGS sequence"/>
</dbReference>
<gene>
    <name evidence="6" type="ORF">OBO34_20605</name>
</gene>
<evidence type="ECO:0000256" key="2">
    <source>
        <dbReference type="ARBA" id="ARBA00024867"/>
    </source>
</evidence>
<dbReference type="Gene3D" id="2.40.50.1020">
    <property type="entry name" value="LytTr DNA-binding domain"/>
    <property type="match status" value="1"/>
</dbReference>
<dbReference type="AlphaFoldDB" id="A0A9J6QYX5"/>
<dbReference type="InterPro" id="IPR007492">
    <property type="entry name" value="LytTR_DNA-bd_dom"/>
</dbReference>
<dbReference type="PROSITE" id="PS50930">
    <property type="entry name" value="HTH_LYTTR"/>
    <property type="match status" value="1"/>
</dbReference>
<comment type="caution">
    <text evidence="6">The sequence shown here is derived from an EMBL/GenBank/DDBJ whole genome shotgun (WGS) entry which is preliminary data.</text>
</comment>
<dbReference type="GO" id="GO:0003677">
    <property type="term" value="F:DNA binding"/>
    <property type="evidence" value="ECO:0007669"/>
    <property type="project" value="InterPro"/>
</dbReference>
<dbReference type="SUPFAM" id="SSF52172">
    <property type="entry name" value="CheY-like"/>
    <property type="match status" value="1"/>
</dbReference>
<dbReference type="SMART" id="SM00448">
    <property type="entry name" value="REC"/>
    <property type="match status" value="1"/>
</dbReference>
<dbReference type="InterPro" id="IPR001789">
    <property type="entry name" value="Sig_transdc_resp-reg_receiver"/>
</dbReference>
<dbReference type="GO" id="GO:0000156">
    <property type="term" value="F:phosphorelay response regulator activity"/>
    <property type="evidence" value="ECO:0007669"/>
    <property type="project" value="InterPro"/>
</dbReference>
<evidence type="ECO:0000256" key="3">
    <source>
        <dbReference type="PROSITE-ProRule" id="PRU00169"/>
    </source>
</evidence>
<sequence>MRKSETDQTAAGERAALNLLVVEDNYDDMEYVCDSLKELDTGLNIYKAGKAFKALEMIHESQIDLVLLDVELPDMNGFSLANRIRNMEEGSLLPIVFITGTDANPLMAHRKYHCYDYIKKPFMRSTFNQVMKPLLKGLARQKNRNSRPALEKEKVVFLETKEDIFIVKYDDILFAEISGRTITVYLADRTISGVKMKFDAFIETVDSPDFLRCHKSYAVNIRKVDQIKKIDYRSWDILFKDIKQTDSTKCMLSKTYKDSVFAAINDRKDDEG</sequence>
<evidence type="ECO:0000256" key="1">
    <source>
        <dbReference type="ARBA" id="ARBA00018672"/>
    </source>
</evidence>
<dbReference type="SMART" id="SM00850">
    <property type="entry name" value="LytTR"/>
    <property type="match status" value="1"/>
</dbReference>
<dbReference type="RefSeq" id="WP_148396638.1">
    <property type="nucleotide sequence ID" value="NZ_JAOSHN010000013.1"/>
</dbReference>
<proteinExistence type="predicted"/>
<dbReference type="Gene3D" id="3.40.50.2300">
    <property type="match status" value="1"/>
</dbReference>
<keyword evidence="7" id="KW-1185">Reference proteome</keyword>
<dbReference type="PANTHER" id="PTHR37299:SF1">
    <property type="entry name" value="STAGE 0 SPORULATION PROTEIN A HOMOLOG"/>
    <property type="match status" value="1"/>
</dbReference>